<evidence type="ECO:0000313" key="13">
    <source>
        <dbReference type="Proteomes" id="UP001230051"/>
    </source>
</evidence>
<feature type="disulfide bond" evidence="8">
    <location>
        <begin position="100"/>
        <end position="118"/>
    </location>
</feature>
<dbReference type="PROSITE" id="PS50017">
    <property type="entry name" value="DEATH_DOMAIN"/>
    <property type="match status" value="1"/>
</dbReference>
<dbReference type="GO" id="GO:0006915">
    <property type="term" value="P:apoptotic process"/>
    <property type="evidence" value="ECO:0007669"/>
    <property type="project" value="UniProtKB-KW"/>
</dbReference>
<name>A0AAD8GGY6_ACIOX</name>
<keyword evidence="2" id="KW-0964">Secreted</keyword>
<dbReference type="EMBL" id="JAGXEW010000002">
    <property type="protein sequence ID" value="KAK1174347.1"/>
    <property type="molecule type" value="Genomic_DNA"/>
</dbReference>
<evidence type="ECO:0000259" key="10">
    <source>
        <dbReference type="PROSITE" id="PS50017"/>
    </source>
</evidence>
<keyword evidence="4" id="KW-0732">Signal</keyword>
<feature type="domain" description="TNFR-Cys" evidence="11">
    <location>
        <begin position="77"/>
        <end position="118"/>
    </location>
</feature>
<gene>
    <name evidence="12" type="ORF">AOXY_G1832</name>
</gene>
<evidence type="ECO:0000259" key="11">
    <source>
        <dbReference type="PROSITE" id="PS50050"/>
    </source>
</evidence>
<evidence type="ECO:0000256" key="8">
    <source>
        <dbReference type="PROSITE-ProRule" id="PRU00206"/>
    </source>
</evidence>
<dbReference type="GO" id="GO:0005576">
    <property type="term" value="C:extracellular region"/>
    <property type="evidence" value="ECO:0007669"/>
    <property type="project" value="UniProtKB-SubCell"/>
</dbReference>
<keyword evidence="9" id="KW-1133">Transmembrane helix</keyword>
<dbReference type="PANTHER" id="PTHR23097">
    <property type="entry name" value="TUMOR NECROSIS FACTOR RECEPTOR SUPERFAMILY MEMBER"/>
    <property type="match status" value="1"/>
</dbReference>
<evidence type="ECO:0000256" key="4">
    <source>
        <dbReference type="ARBA" id="ARBA00022729"/>
    </source>
</evidence>
<feature type="transmembrane region" description="Helical" evidence="9">
    <location>
        <begin position="12"/>
        <end position="30"/>
    </location>
</feature>
<reference evidence="12" key="1">
    <citation type="submission" date="2022-02" db="EMBL/GenBank/DDBJ databases">
        <title>Atlantic sturgeon de novo genome assembly.</title>
        <authorList>
            <person name="Stock M."/>
            <person name="Klopp C."/>
            <person name="Guiguen Y."/>
            <person name="Cabau C."/>
            <person name="Parinello H."/>
            <person name="Santidrian Yebra-Pimentel E."/>
            <person name="Kuhl H."/>
            <person name="Dirks R.P."/>
            <person name="Guessner J."/>
            <person name="Wuertz S."/>
            <person name="Du K."/>
            <person name="Schartl M."/>
        </authorList>
    </citation>
    <scope>NUCLEOTIDE SEQUENCE</scope>
    <source>
        <strain evidence="12">STURGEONOMICS-FGT-2020</strain>
        <tissue evidence="12">Whole blood</tissue>
    </source>
</reference>
<organism evidence="12 13">
    <name type="scientific">Acipenser oxyrinchus oxyrinchus</name>
    <dbReference type="NCBI Taxonomy" id="40147"/>
    <lineage>
        <taxon>Eukaryota</taxon>
        <taxon>Metazoa</taxon>
        <taxon>Chordata</taxon>
        <taxon>Craniata</taxon>
        <taxon>Vertebrata</taxon>
        <taxon>Euteleostomi</taxon>
        <taxon>Actinopterygii</taxon>
        <taxon>Chondrostei</taxon>
        <taxon>Acipenseriformes</taxon>
        <taxon>Acipenseridae</taxon>
        <taxon>Acipenser</taxon>
    </lineage>
</organism>
<comment type="caution">
    <text evidence="12">The sequence shown here is derived from an EMBL/GenBank/DDBJ whole genome shotgun (WGS) entry which is preliminary data.</text>
</comment>
<evidence type="ECO:0000313" key="12">
    <source>
        <dbReference type="EMBL" id="KAK1174347.1"/>
    </source>
</evidence>
<feature type="disulfide bond" evidence="8">
    <location>
        <begin position="78"/>
        <end position="93"/>
    </location>
</feature>
<evidence type="ECO:0000256" key="1">
    <source>
        <dbReference type="ARBA" id="ARBA00004613"/>
    </source>
</evidence>
<evidence type="ECO:0000256" key="9">
    <source>
        <dbReference type="SAM" id="Phobius"/>
    </source>
</evidence>
<sequence length="438" mass="49501">MWIVQSCNINDVCFFLQRWIFLIMLFLVVSNKPQRSFAQSETYSINVEGKEINCKKCPPGHRVAKDCGLDSNTDCTSCEDGTYMDFPTDLRKCLTCRKPCGLHEVETAPCIPTVNRQCLCKDNAYQLDGECMPHRQCPLGQGVYKTGTNMSNVLCKRCIHGYFSDVISSTATCKRHTNCIGNNLSVREFGNGTADNVCGPRPVKSLLQPGQEQQNIQNLTPDSTDKSSNEARCLQECSHNSLCLNTQTVSTIAVVLVLLFTLCVTGWSMYIRKRKKLKKHVADLTQVDKHWKFMNRETGAKKNALHVVANMIGKDWTKLLGELGYTKDWRTIQVENKYVYDQALEGLRMWTQWEEKSSLVLLKQAAKAIDRNDIYEALDSLTDETTKTAHKEKKDTITILPCVRERKLSFGVTSNIGHQHLKKPLLQSNAIAGEINED</sequence>
<dbReference type="GO" id="GO:0007165">
    <property type="term" value="P:signal transduction"/>
    <property type="evidence" value="ECO:0007669"/>
    <property type="project" value="InterPro"/>
</dbReference>
<dbReference type="InterPro" id="IPR001368">
    <property type="entry name" value="TNFR/NGFR_Cys_rich_reg"/>
</dbReference>
<dbReference type="PANTHER" id="PTHR23097:SF181">
    <property type="entry name" value="CASPASE-8-LIKE"/>
    <property type="match status" value="1"/>
</dbReference>
<accession>A0AAD8GGY6</accession>
<dbReference type="PROSITE" id="PS50050">
    <property type="entry name" value="TNFR_NGFR_2"/>
    <property type="match status" value="1"/>
</dbReference>
<keyword evidence="5" id="KW-0677">Repeat</keyword>
<comment type="subcellular location">
    <subcellularLocation>
        <location evidence="1">Secreted</location>
    </subcellularLocation>
</comment>
<feature type="domain" description="Death" evidence="10">
    <location>
        <begin position="301"/>
        <end position="382"/>
    </location>
</feature>
<dbReference type="SMART" id="SM00208">
    <property type="entry name" value="TNFR"/>
    <property type="match status" value="4"/>
</dbReference>
<dbReference type="SUPFAM" id="SSF47986">
    <property type="entry name" value="DEATH domain"/>
    <property type="match status" value="1"/>
</dbReference>
<feature type="transmembrane region" description="Helical" evidence="9">
    <location>
        <begin position="249"/>
        <end position="270"/>
    </location>
</feature>
<keyword evidence="9" id="KW-0472">Membrane</keyword>
<keyword evidence="3" id="KW-0053">Apoptosis</keyword>
<dbReference type="AlphaFoldDB" id="A0AAD8GGY6"/>
<evidence type="ECO:0000256" key="5">
    <source>
        <dbReference type="ARBA" id="ARBA00022737"/>
    </source>
</evidence>
<keyword evidence="9" id="KW-0812">Transmembrane</keyword>
<keyword evidence="6 8" id="KW-1015">Disulfide bond</keyword>
<dbReference type="CDD" id="cd01670">
    <property type="entry name" value="Death"/>
    <property type="match status" value="1"/>
</dbReference>
<dbReference type="Pfam" id="PF00020">
    <property type="entry name" value="TNFR_c6"/>
    <property type="match status" value="1"/>
</dbReference>
<keyword evidence="7" id="KW-0325">Glycoprotein</keyword>
<dbReference type="Gene3D" id="1.10.533.10">
    <property type="entry name" value="Death Domain, Fas"/>
    <property type="match status" value="1"/>
</dbReference>
<dbReference type="SUPFAM" id="SSF57586">
    <property type="entry name" value="TNF receptor-like"/>
    <property type="match status" value="2"/>
</dbReference>
<evidence type="ECO:0000256" key="7">
    <source>
        <dbReference type="ARBA" id="ARBA00023180"/>
    </source>
</evidence>
<dbReference type="InterPro" id="IPR011029">
    <property type="entry name" value="DEATH-like_dom_sf"/>
</dbReference>
<evidence type="ECO:0008006" key="14">
    <source>
        <dbReference type="Google" id="ProtNLM"/>
    </source>
</evidence>
<dbReference type="InterPro" id="IPR052459">
    <property type="entry name" value="TNFRSF_decoy_receptor"/>
</dbReference>
<evidence type="ECO:0000256" key="3">
    <source>
        <dbReference type="ARBA" id="ARBA00022703"/>
    </source>
</evidence>
<proteinExistence type="predicted"/>
<comment type="caution">
    <text evidence="8">Lacks conserved residue(s) required for the propagation of feature annotation.</text>
</comment>
<dbReference type="InterPro" id="IPR000488">
    <property type="entry name" value="Death_dom"/>
</dbReference>
<evidence type="ECO:0000256" key="2">
    <source>
        <dbReference type="ARBA" id="ARBA00022525"/>
    </source>
</evidence>
<dbReference type="Pfam" id="PF00531">
    <property type="entry name" value="Death"/>
    <property type="match status" value="1"/>
</dbReference>
<evidence type="ECO:0000256" key="6">
    <source>
        <dbReference type="ARBA" id="ARBA00023157"/>
    </source>
</evidence>
<dbReference type="Gene3D" id="2.10.50.10">
    <property type="entry name" value="Tumor Necrosis Factor Receptor, subunit A, domain 2"/>
    <property type="match status" value="2"/>
</dbReference>
<protein>
    <recommendedName>
        <fullName evidence="14">Tumor necrosis factor receptor superfamily member 6</fullName>
    </recommendedName>
</protein>
<dbReference type="Proteomes" id="UP001230051">
    <property type="component" value="Unassembled WGS sequence"/>
</dbReference>
<keyword evidence="13" id="KW-1185">Reference proteome</keyword>
<feature type="repeat" description="TNFR-Cys" evidence="8">
    <location>
        <begin position="77"/>
        <end position="118"/>
    </location>
</feature>